<dbReference type="SUPFAM" id="SSF53639">
    <property type="entry name" value="AraD/HMP-PK domain-like"/>
    <property type="match status" value="1"/>
</dbReference>
<dbReference type="PANTHER" id="PTHR22789:SF0">
    <property type="entry name" value="3-OXO-TETRONATE 4-PHOSPHATE DECARBOXYLASE-RELATED"/>
    <property type="match status" value="1"/>
</dbReference>
<evidence type="ECO:0000313" key="4">
    <source>
        <dbReference type="EMBL" id="AJF06594.1"/>
    </source>
</evidence>
<keyword evidence="1" id="KW-0479">Metal-binding</keyword>
<dbReference type="Gene3D" id="3.40.225.10">
    <property type="entry name" value="Class II aldolase/adducin N-terminal domain"/>
    <property type="match status" value="1"/>
</dbReference>
<dbReference type="OrthoDB" id="422493at2"/>
<dbReference type="InterPro" id="IPR001303">
    <property type="entry name" value="Aldolase_II/adducin_N"/>
</dbReference>
<dbReference type="KEGG" id="gsb:GSUB_08565"/>
<dbReference type="GO" id="GO:0019323">
    <property type="term" value="P:pentose catabolic process"/>
    <property type="evidence" value="ECO:0007669"/>
    <property type="project" value="TreeGrafter"/>
</dbReference>
<proteinExistence type="predicted"/>
<feature type="domain" description="Class II aldolase/adducin N-terminal" evidence="3">
    <location>
        <begin position="31"/>
        <end position="211"/>
    </location>
</feature>
<sequence>MNLNAGHEREGVIKFNCLHTEGPLPVEKGLPQLLAWRRILHGLGLIGQTPERYDGYGFGNISVRVGESGFLVTGTQTGAPLALTPQQCVLVTAWDTRRNEIRSQGPVRPSSESMTHAVLYELDPLLGCVIHAHCPDIWHKGDALGLPATRSEVPYGTPEMAEEVRRLWRETDAPSRGIFVMAGHEDGVVSYGDDAQAAGNIMVDHLARAYALEHEESRR</sequence>
<organism evidence="4 5">
    <name type="scientific">Geoalkalibacter subterraneus</name>
    <dbReference type="NCBI Taxonomy" id="483547"/>
    <lineage>
        <taxon>Bacteria</taxon>
        <taxon>Pseudomonadati</taxon>
        <taxon>Thermodesulfobacteriota</taxon>
        <taxon>Desulfuromonadia</taxon>
        <taxon>Desulfuromonadales</taxon>
        <taxon>Geoalkalibacteraceae</taxon>
        <taxon>Geoalkalibacter</taxon>
    </lineage>
</organism>
<dbReference type="STRING" id="483547.GSUB_08565"/>
<dbReference type="PANTHER" id="PTHR22789">
    <property type="entry name" value="FUCULOSE PHOSPHATE ALDOLASE"/>
    <property type="match status" value="1"/>
</dbReference>
<dbReference type="GO" id="GO:0016832">
    <property type="term" value="F:aldehyde-lyase activity"/>
    <property type="evidence" value="ECO:0007669"/>
    <property type="project" value="TreeGrafter"/>
</dbReference>
<dbReference type="Proteomes" id="UP000035036">
    <property type="component" value="Chromosome"/>
</dbReference>
<keyword evidence="2" id="KW-0456">Lyase</keyword>
<protein>
    <recommendedName>
        <fullName evidence="3">Class II aldolase/adducin N-terminal domain-containing protein</fullName>
    </recommendedName>
</protein>
<dbReference type="GO" id="GO:0046872">
    <property type="term" value="F:metal ion binding"/>
    <property type="evidence" value="ECO:0007669"/>
    <property type="project" value="UniProtKB-KW"/>
</dbReference>
<dbReference type="Pfam" id="PF00596">
    <property type="entry name" value="Aldolase_II"/>
    <property type="match status" value="1"/>
</dbReference>
<dbReference type="HOGENOM" id="CLU_088910_0_0_7"/>
<gene>
    <name evidence="4" type="ORF">GSUB_08565</name>
</gene>
<reference evidence="4 5" key="1">
    <citation type="journal article" date="2015" name="Genome Announc.">
        <title>Genomes of Geoalkalibacter ferrihydriticus Z-0531T and Geoalkalibacter subterraneus Red1T, Two Haloalkaliphilic Metal-Reducing Deltaproteobacteria.</title>
        <authorList>
            <person name="Badalamenti J.P."/>
            <person name="Krajmalnik-Brown R."/>
            <person name="Torres C.I."/>
            <person name="Bond D.R."/>
        </authorList>
    </citation>
    <scope>NUCLEOTIDE SEQUENCE [LARGE SCALE GENOMIC DNA]</scope>
    <source>
        <strain evidence="4 5">Red1</strain>
    </source>
</reference>
<dbReference type="RefSeq" id="WP_040200288.1">
    <property type="nucleotide sequence ID" value="NZ_CP010311.1"/>
</dbReference>
<evidence type="ECO:0000313" key="5">
    <source>
        <dbReference type="Proteomes" id="UP000035036"/>
    </source>
</evidence>
<name>A0A0B5FPL5_9BACT</name>
<accession>A0A0B5FPL5</accession>
<dbReference type="InterPro" id="IPR036409">
    <property type="entry name" value="Aldolase_II/adducin_N_sf"/>
</dbReference>
<evidence type="ECO:0000256" key="1">
    <source>
        <dbReference type="ARBA" id="ARBA00022723"/>
    </source>
</evidence>
<evidence type="ECO:0000259" key="3">
    <source>
        <dbReference type="SMART" id="SM01007"/>
    </source>
</evidence>
<dbReference type="InterPro" id="IPR050197">
    <property type="entry name" value="Aldolase_class_II_sugar_metab"/>
</dbReference>
<dbReference type="AlphaFoldDB" id="A0A0B5FPL5"/>
<evidence type="ECO:0000256" key="2">
    <source>
        <dbReference type="ARBA" id="ARBA00023239"/>
    </source>
</evidence>
<dbReference type="GO" id="GO:0005829">
    <property type="term" value="C:cytosol"/>
    <property type="evidence" value="ECO:0007669"/>
    <property type="project" value="TreeGrafter"/>
</dbReference>
<dbReference type="SMART" id="SM01007">
    <property type="entry name" value="Aldolase_II"/>
    <property type="match status" value="1"/>
</dbReference>
<keyword evidence="5" id="KW-1185">Reference proteome</keyword>
<dbReference type="EMBL" id="CP010311">
    <property type="protein sequence ID" value="AJF06594.1"/>
    <property type="molecule type" value="Genomic_DNA"/>
</dbReference>